<protein>
    <submittedName>
        <fullName evidence="1">Uncharacterized protein</fullName>
    </submittedName>
</protein>
<evidence type="ECO:0000313" key="1">
    <source>
        <dbReference type="EMBL" id="CAB4122030.1"/>
    </source>
</evidence>
<sequence length="301" mass="33788">MSSTMLQIVQQITGELNLSVPSFVQGNQSQDVQQVLALTNAAGKELTKEYDWQALEKEFRFYTNYVNTTGSCLQGSYVISGIPSTVGLSNKFTVTGSSFPQDTEIVSVDSLTQVTVNQKCSATQIDQSVLFSQTIYPLPVDYETITDSTQWDKSKHWQMIGPMDAQQWQWLKSGYISTGPRIRWRILGKQFQTWPPMNTSEYLGFEYRSNGWAESATGTPQQSFIADSDTTLLDDRLLVLYSKLKYFQVKSFDTTALYQDYQRYLSVVKANDKGSANLSFAPQPSKVLIGYANIPDTGYGS</sequence>
<gene>
    <name evidence="1" type="ORF">UFOVP20_44</name>
</gene>
<organism evidence="1">
    <name type="scientific">uncultured Caudovirales phage</name>
    <dbReference type="NCBI Taxonomy" id="2100421"/>
    <lineage>
        <taxon>Viruses</taxon>
        <taxon>Duplodnaviria</taxon>
        <taxon>Heunggongvirae</taxon>
        <taxon>Uroviricota</taxon>
        <taxon>Caudoviricetes</taxon>
        <taxon>Peduoviridae</taxon>
        <taxon>Maltschvirus</taxon>
        <taxon>Maltschvirus maltsch</taxon>
    </lineage>
</organism>
<proteinExistence type="predicted"/>
<name>A0A6J5KPG4_9CAUD</name>
<dbReference type="EMBL" id="LR796156">
    <property type="protein sequence ID" value="CAB4122030.1"/>
    <property type="molecule type" value="Genomic_DNA"/>
</dbReference>
<reference evidence="1" key="1">
    <citation type="submission" date="2020-04" db="EMBL/GenBank/DDBJ databases">
        <authorList>
            <person name="Chiriac C."/>
            <person name="Salcher M."/>
            <person name="Ghai R."/>
            <person name="Kavagutti S V."/>
        </authorList>
    </citation>
    <scope>NUCLEOTIDE SEQUENCE</scope>
</reference>
<accession>A0A6J5KPG4</accession>